<accession>A0AA47L9I6</accession>
<organism evidence="1 2">
    <name type="scientific">Vibrio parahaemolyticus</name>
    <dbReference type="NCBI Taxonomy" id="670"/>
    <lineage>
        <taxon>Bacteria</taxon>
        <taxon>Pseudomonadati</taxon>
        <taxon>Pseudomonadota</taxon>
        <taxon>Gammaproteobacteria</taxon>
        <taxon>Vibrionales</taxon>
        <taxon>Vibrionaceae</taxon>
        <taxon>Vibrio</taxon>
    </lineage>
</organism>
<keyword evidence="1" id="KW-0614">Plasmid</keyword>
<dbReference type="EMBL" id="CP114196">
    <property type="protein sequence ID" value="WAT93674.1"/>
    <property type="molecule type" value="Genomic_DNA"/>
</dbReference>
<proteinExistence type="predicted"/>
<sequence length="110" mass="12546">MNTKKFVVSTETSIDTAYRHFCKAKTDDSLDIMFEGAEKQLANLDCTGEERNRVFHNIYIAYGRRQEDIDGESTSTEYKALRTVDKSLANNKNLSTEELLGEALRAMENK</sequence>
<dbReference type="RefSeq" id="WP_029811850.1">
    <property type="nucleotide sequence ID" value="NZ_CP114196.1"/>
</dbReference>
<reference evidence="1" key="1">
    <citation type="submission" date="2022-12" db="EMBL/GenBank/DDBJ databases">
        <title>Vibrio parahaemolyticus become highly virulent by producing novel Tc toxins.</title>
        <authorList>
            <person name="Yang F."/>
            <person name="You Y."/>
            <person name="Lai Q."/>
            <person name="Xu L."/>
            <person name="Li F."/>
        </authorList>
    </citation>
    <scope>NUCLEOTIDE SEQUENCE</scope>
    <source>
        <strain evidence="1">Vp-HL-202005</strain>
        <plasmid evidence="1">pHLA</plasmid>
    </source>
</reference>
<dbReference type="AlphaFoldDB" id="A0AA47L9I6"/>
<evidence type="ECO:0000313" key="2">
    <source>
        <dbReference type="Proteomes" id="UP001156560"/>
    </source>
</evidence>
<dbReference type="Proteomes" id="UP001156560">
    <property type="component" value="Plasmid pHLA"/>
</dbReference>
<geneLocation type="plasmid" evidence="1 2">
    <name>pHLA</name>
</geneLocation>
<gene>
    <name evidence="1" type="ORF">O1Q84_26515</name>
</gene>
<protein>
    <submittedName>
        <fullName evidence="1">Uncharacterized protein</fullName>
    </submittedName>
</protein>
<name>A0AA47L9I6_VIBPH</name>
<evidence type="ECO:0000313" key="1">
    <source>
        <dbReference type="EMBL" id="WAT93674.1"/>
    </source>
</evidence>